<comment type="caution">
    <text evidence="3">The sequence shown here is derived from an EMBL/GenBank/DDBJ whole genome shotgun (WGS) entry which is preliminary data.</text>
</comment>
<feature type="domain" description="Protein Lines N-terminal" evidence="1">
    <location>
        <begin position="482"/>
        <end position="586"/>
    </location>
</feature>
<dbReference type="InterPro" id="IPR029415">
    <property type="entry name" value="Lines_C"/>
</dbReference>
<accession>A0A8T3AY64</accession>
<dbReference type="InterPro" id="IPR024875">
    <property type="entry name" value="Protein_Lines"/>
</dbReference>
<reference evidence="3" key="1">
    <citation type="journal article" date="2022" name="Front. Genet.">
        <title>Chromosome-Scale Assembly of the Dendrobium nobile Genome Provides Insights Into the Molecular Mechanism of the Biosynthesis of the Medicinal Active Ingredient of Dendrobium.</title>
        <authorList>
            <person name="Xu Q."/>
            <person name="Niu S.-C."/>
            <person name="Li K.-L."/>
            <person name="Zheng P.-J."/>
            <person name="Zhang X.-J."/>
            <person name="Jia Y."/>
            <person name="Liu Y."/>
            <person name="Niu Y.-X."/>
            <person name="Yu L.-H."/>
            <person name="Chen D.-F."/>
            <person name="Zhang G.-Q."/>
        </authorList>
    </citation>
    <scope>NUCLEOTIDE SEQUENCE</scope>
    <source>
        <tissue evidence="3">Leaf</tissue>
    </source>
</reference>
<gene>
    <name evidence="3" type="ORF">KFK09_016481</name>
</gene>
<evidence type="ECO:0000259" key="2">
    <source>
        <dbReference type="Pfam" id="PF14695"/>
    </source>
</evidence>
<evidence type="ECO:0000313" key="3">
    <source>
        <dbReference type="EMBL" id="KAI0501536.1"/>
    </source>
</evidence>
<organism evidence="3 4">
    <name type="scientific">Dendrobium nobile</name>
    <name type="common">Orchid</name>
    <dbReference type="NCBI Taxonomy" id="94219"/>
    <lineage>
        <taxon>Eukaryota</taxon>
        <taxon>Viridiplantae</taxon>
        <taxon>Streptophyta</taxon>
        <taxon>Embryophyta</taxon>
        <taxon>Tracheophyta</taxon>
        <taxon>Spermatophyta</taxon>
        <taxon>Magnoliopsida</taxon>
        <taxon>Liliopsida</taxon>
        <taxon>Asparagales</taxon>
        <taxon>Orchidaceae</taxon>
        <taxon>Epidendroideae</taxon>
        <taxon>Malaxideae</taxon>
        <taxon>Dendrobiinae</taxon>
        <taxon>Dendrobium</taxon>
    </lineage>
</organism>
<feature type="domain" description="Protein Lines C-terminal" evidence="2">
    <location>
        <begin position="648"/>
        <end position="681"/>
    </location>
</feature>
<name>A0A8T3AY64_DENNO</name>
<dbReference type="Pfam" id="PF14695">
    <property type="entry name" value="LINES_C"/>
    <property type="match status" value="1"/>
</dbReference>
<dbReference type="EMBL" id="JAGYWB010000012">
    <property type="protein sequence ID" value="KAI0501536.1"/>
    <property type="molecule type" value="Genomic_DNA"/>
</dbReference>
<dbReference type="PANTHER" id="PTHR16057">
    <property type="entry name" value="WINS1, 2 PROTEIN"/>
    <property type="match status" value="1"/>
</dbReference>
<dbReference type="InterPro" id="IPR032794">
    <property type="entry name" value="LINES_N"/>
</dbReference>
<protein>
    <recommendedName>
        <fullName evidence="5">Protein Lines C-terminal domain-containing protein</fullName>
    </recommendedName>
</protein>
<proteinExistence type="predicted"/>
<dbReference type="OrthoDB" id="8251209at2759"/>
<dbReference type="PANTHER" id="PTHR16057:SF1">
    <property type="entry name" value="PROTEIN LINES HOMOLOG 1"/>
    <property type="match status" value="1"/>
</dbReference>
<sequence length="693" mass="80477">MEPTSRLCDLISAHLRPYLDPQPARLAKETERALLLSLTMVRREIQQWMTKSPREPEDMGGGSYLNHCCHDSSLQTFVGAHRCLCNIISAMVAFLNADSHFVRHAAGNILLSISHFLIKHEHLWAQLLQLIWFILEDAMSTIFSCPDLLAPAVIHVDDCLVLHERTSGVITDQNLQSARFPALLKSWLLNVNQFMVVQLFQTLRNILKSLKHDSNDLEEVFIQYAVSSLIKMPWDLLDEIFNCCCTNQLSFRQVDESDIRSSLTGVKDLLLGAILQLCCSIVEPHDFEADGNSPFKELSVYLKFSNLVPKLLSWCFVYQLGSGREYLFEYLRHKSLIMMIRFSFHSHWKNSHPESWLKFLNQFFGEILHWSFSGCDASSEICLEESPFFASSLEGDKSYTRHLQRLAIFLLFKCSFTMACAGETSKKCSCREETTFGLQLCRKQCHLDLLEIFTWLQRCCPLEKFQNCRNYYESCSSFAISFLQLYMEEDDMFFKMLLQLLDAPFSSWQNENSNKIGSIGANNDILCHFASIFCPIRLFHLFLLLLHYDHLVLVDYLISKDTGLHCLQYLLRCLRLICDSWPAFVQFSNFENKSDNHHQKRRKIHREEDESPTLKSSTTAFRRQILRRHKNFQCTYEVSDSHNFEKAKGCLHSLKISLGELQRKCLFPYNSKPLLKSLDRFLELCTTYKSQQI</sequence>
<evidence type="ECO:0008006" key="5">
    <source>
        <dbReference type="Google" id="ProtNLM"/>
    </source>
</evidence>
<evidence type="ECO:0000313" key="4">
    <source>
        <dbReference type="Proteomes" id="UP000829196"/>
    </source>
</evidence>
<dbReference type="AlphaFoldDB" id="A0A8T3AY64"/>
<dbReference type="Proteomes" id="UP000829196">
    <property type="component" value="Unassembled WGS sequence"/>
</dbReference>
<dbReference type="Pfam" id="PF14694">
    <property type="entry name" value="LINES_N"/>
    <property type="match status" value="1"/>
</dbReference>
<keyword evidence="4" id="KW-1185">Reference proteome</keyword>
<evidence type="ECO:0000259" key="1">
    <source>
        <dbReference type="Pfam" id="PF14694"/>
    </source>
</evidence>